<dbReference type="GO" id="GO:0005654">
    <property type="term" value="C:nucleoplasm"/>
    <property type="evidence" value="ECO:0007669"/>
    <property type="project" value="TreeGrafter"/>
</dbReference>
<organism evidence="4 5">
    <name type="scientific">Coregonus suidteri</name>
    <dbReference type="NCBI Taxonomy" id="861788"/>
    <lineage>
        <taxon>Eukaryota</taxon>
        <taxon>Metazoa</taxon>
        <taxon>Chordata</taxon>
        <taxon>Craniata</taxon>
        <taxon>Vertebrata</taxon>
        <taxon>Euteleostomi</taxon>
        <taxon>Actinopterygii</taxon>
        <taxon>Neopterygii</taxon>
        <taxon>Teleostei</taxon>
        <taxon>Protacanthopterygii</taxon>
        <taxon>Salmoniformes</taxon>
        <taxon>Salmonidae</taxon>
        <taxon>Coregoninae</taxon>
        <taxon>Coregonus</taxon>
    </lineage>
</organism>
<keyword evidence="5" id="KW-1185">Reference proteome</keyword>
<feature type="compositionally biased region" description="Basic and acidic residues" evidence="2">
    <location>
        <begin position="1"/>
        <end position="12"/>
    </location>
</feature>
<dbReference type="PANTHER" id="PTHR12357:SF3">
    <property type="entry name" value="YTH DOMAIN-CONTAINING PROTEIN 1"/>
    <property type="match status" value="1"/>
</dbReference>
<dbReference type="GO" id="GO:1990247">
    <property type="term" value="F:N6-methyladenosine-containing RNA reader activity"/>
    <property type="evidence" value="ECO:0007669"/>
    <property type="project" value="UniProtKB-UniRule"/>
</dbReference>
<dbReference type="GO" id="GO:0000398">
    <property type="term" value="P:mRNA splicing, via spliceosome"/>
    <property type="evidence" value="ECO:0007669"/>
    <property type="project" value="TreeGrafter"/>
</dbReference>
<evidence type="ECO:0000259" key="3">
    <source>
        <dbReference type="PROSITE" id="PS50882"/>
    </source>
</evidence>
<proteinExistence type="inferred from homology"/>
<feature type="compositionally biased region" description="Basic and acidic residues" evidence="2">
    <location>
        <begin position="124"/>
        <end position="135"/>
    </location>
</feature>
<feature type="region of interest" description="Disordered" evidence="2">
    <location>
        <begin position="582"/>
        <end position="631"/>
    </location>
</feature>
<dbReference type="InterPro" id="IPR007275">
    <property type="entry name" value="YTH_domain"/>
</dbReference>
<evidence type="ECO:0000313" key="4">
    <source>
        <dbReference type="EMBL" id="KAK6322899.1"/>
    </source>
</evidence>
<sequence>MAVDRRDEKEGELSVLDDILTEAPDQDDELYNPESEHHVNQKKGSKRKNDRGDNHELKRLRPSAHTTTRQATKRSAPSAGASGKKPVNPRRGRHPSEYRTEDYYEDRKTHPMRDPPKTAQPDKPLGRRREPDRQRIKPLMPELTTEKLMRPSEESVGMVSPSSKEEAEEEASDQETGSTAESSEGNPSNMEEEEDGENDPEEDEEEERRKKRRKTSDSQSESVSFSEGESVHSGSGSDASGSEKTREKLSSSVRAVRKDQTSKLKYVLRDARFFLIKSNNHENVSLAKAKGVCVILVFSVKESGKFQGFARLSSESHHGGSPIHWVLPAGMNAKMLGGVFRIDWICRRELPFTKTAHLSNPWNERKPVKIGRDGQEIEPGCGMQLCMLFPQDESIDLYQVIHKMRHKRRMPYESRSRGRPPHREPARGDLGRHRPEENAIHNRKRPRIDYPAEFPQRPAFTPDPRNPPVDRRFPTGVRRDVFLNGSYNDYMREFHHTIGPPPPWQGMAQYPGMEQPPHHPFYQHHPPPPQAHPPYAGHHPGHHPVPHDARFREKRVVRSFSSNLHDYDMRVDDFLRRTQAVVTGRRSRPRERDRQRERERPRDARRDRDRDRDRERDRIRDREKERGRYRR</sequence>
<feature type="compositionally biased region" description="Basic and acidic residues" evidence="2">
    <location>
        <begin position="50"/>
        <end position="59"/>
    </location>
</feature>
<feature type="compositionally biased region" description="Basic and acidic residues" evidence="2">
    <location>
        <begin position="144"/>
        <end position="153"/>
    </location>
</feature>
<dbReference type="GO" id="GO:0003729">
    <property type="term" value="F:mRNA binding"/>
    <property type="evidence" value="ECO:0007669"/>
    <property type="project" value="UniProtKB-UniRule"/>
</dbReference>
<accession>A0AAN8M5W5</accession>
<evidence type="ECO:0000256" key="2">
    <source>
        <dbReference type="SAM" id="MobiDB-lite"/>
    </source>
</evidence>
<name>A0AAN8M5W5_9TELE</name>
<feature type="compositionally biased region" description="Basic residues" evidence="2">
    <location>
        <begin position="40"/>
        <end position="49"/>
    </location>
</feature>
<feature type="compositionally biased region" description="Polar residues" evidence="2">
    <location>
        <begin position="64"/>
        <end position="75"/>
    </location>
</feature>
<reference evidence="4 5" key="1">
    <citation type="submission" date="2021-04" db="EMBL/GenBank/DDBJ databases">
        <authorList>
            <person name="De Guttry C."/>
            <person name="Zahm M."/>
            <person name="Klopp C."/>
            <person name="Cabau C."/>
            <person name="Louis A."/>
            <person name="Berthelot C."/>
            <person name="Parey E."/>
            <person name="Roest Crollius H."/>
            <person name="Montfort J."/>
            <person name="Robinson-Rechavi M."/>
            <person name="Bucao C."/>
            <person name="Bouchez O."/>
            <person name="Gislard M."/>
            <person name="Lluch J."/>
            <person name="Milhes M."/>
            <person name="Lampietro C."/>
            <person name="Lopez Roques C."/>
            <person name="Donnadieu C."/>
            <person name="Braasch I."/>
            <person name="Desvignes T."/>
            <person name="Postlethwait J."/>
            <person name="Bobe J."/>
            <person name="Wedekind C."/>
            <person name="Guiguen Y."/>
        </authorList>
    </citation>
    <scope>NUCLEOTIDE SEQUENCE [LARGE SCALE GENOMIC DNA]</scope>
    <source>
        <strain evidence="4">Cs_M1</strain>
        <tissue evidence="4">Blood</tissue>
    </source>
</reference>
<feature type="region of interest" description="Disordered" evidence="2">
    <location>
        <begin position="1"/>
        <end position="255"/>
    </location>
</feature>
<dbReference type="AlphaFoldDB" id="A0AAN8M5W5"/>
<keyword evidence="1" id="KW-0694">RNA-binding</keyword>
<comment type="function">
    <text evidence="1">Specifically recognizes and binds N6-methyladenosine (m6A)-containing RNAs, and regulates mRNA stability. M6A is a modification present at internal sites of mRNAs and some non-coding RNAs and plays a role in mRNA stability and processing.</text>
</comment>
<protein>
    <recommendedName>
        <fullName evidence="1">YTH domain-containing family protein</fullName>
    </recommendedName>
</protein>
<dbReference type="GO" id="GO:0000381">
    <property type="term" value="P:regulation of alternative mRNA splicing, via spliceosome"/>
    <property type="evidence" value="ECO:0007669"/>
    <property type="project" value="TreeGrafter"/>
</dbReference>
<feature type="region of interest" description="Disordered" evidence="2">
    <location>
        <begin position="408"/>
        <end position="443"/>
    </location>
</feature>
<comment type="similarity">
    <text evidence="1">Belongs to the YTHDF family.</text>
</comment>
<dbReference type="PANTHER" id="PTHR12357">
    <property type="entry name" value="YTH YT521-B HOMOLOGY DOMAIN-CONTAINING"/>
    <property type="match status" value="1"/>
</dbReference>
<feature type="compositionally biased region" description="Polar residues" evidence="2">
    <location>
        <begin position="174"/>
        <end position="189"/>
    </location>
</feature>
<dbReference type="Gene3D" id="3.10.590.10">
    <property type="entry name" value="ph1033 like domains"/>
    <property type="match status" value="2"/>
</dbReference>
<feature type="compositionally biased region" description="Basic and acidic residues" evidence="2">
    <location>
        <begin position="410"/>
        <end position="440"/>
    </location>
</feature>
<feature type="compositionally biased region" description="Acidic residues" evidence="2">
    <location>
        <begin position="190"/>
        <end position="206"/>
    </location>
</feature>
<dbReference type="Proteomes" id="UP001356427">
    <property type="component" value="Unassembled WGS sequence"/>
</dbReference>
<dbReference type="PROSITE" id="PS50882">
    <property type="entry name" value="YTH"/>
    <property type="match status" value="1"/>
</dbReference>
<gene>
    <name evidence="4" type="ORF">J4Q44_G00076910</name>
</gene>
<feature type="compositionally biased region" description="Basic and acidic residues" evidence="2">
    <location>
        <begin position="590"/>
        <end position="631"/>
    </location>
</feature>
<evidence type="ECO:0000256" key="1">
    <source>
        <dbReference type="RuleBase" id="RU369095"/>
    </source>
</evidence>
<dbReference type="InterPro" id="IPR045168">
    <property type="entry name" value="YTH_prot"/>
</dbReference>
<dbReference type="EMBL" id="JAGTTL010000005">
    <property type="protein sequence ID" value="KAK6322899.1"/>
    <property type="molecule type" value="Genomic_DNA"/>
</dbReference>
<feature type="region of interest" description="Disordered" evidence="2">
    <location>
        <begin position="516"/>
        <end position="547"/>
    </location>
</feature>
<dbReference type="Pfam" id="PF04146">
    <property type="entry name" value="YTH"/>
    <property type="match status" value="1"/>
</dbReference>
<feature type="domain" description="YTH" evidence="3">
    <location>
        <begin position="251"/>
        <end position="389"/>
    </location>
</feature>
<dbReference type="CDD" id="cd21134">
    <property type="entry name" value="YTH"/>
    <property type="match status" value="1"/>
</dbReference>
<feature type="compositionally biased region" description="Low complexity" evidence="2">
    <location>
        <begin position="217"/>
        <end position="237"/>
    </location>
</feature>
<comment type="caution">
    <text evidence="4">The sequence shown here is derived from an EMBL/GenBank/DDBJ whole genome shotgun (WGS) entry which is preliminary data.</text>
</comment>
<feature type="compositionally biased region" description="Basic and acidic residues" evidence="2">
    <location>
        <begin position="94"/>
        <end position="116"/>
    </location>
</feature>
<evidence type="ECO:0000313" key="5">
    <source>
        <dbReference type="Proteomes" id="UP001356427"/>
    </source>
</evidence>